<name>A0ABZ0I9P1_9GAMM</name>
<accession>A0ABZ0I9P1</accession>
<gene>
    <name evidence="1" type="ORF">R0137_10965</name>
</gene>
<dbReference type="EMBL" id="CP136865">
    <property type="protein sequence ID" value="WOJ95762.1"/>
    <property type="molecule type" value="Genomic_DNA"/>
</dbReference>
<dbReference type="Proteomes" id="UP001626549">
    <property type="component" value="Chromosome"/>
</dbReference>
<proteinExistence type="predicted"/>
<organism evidence="1 2">
    <name type="scientific">Congregibacter brevis</name>
    <dbReference type="NCBI Taxonomy" id="3081201"/>
    <lineage>
        <taxon>Bacteria</taxon>
        <taxon>Pseudomonadati</taxon>
        <taxon>Pseudomonadota</taxon>
        <taxon>Gammaproteobacteria</taxon>
        <taxon>Cellvibrionales</taxon>
        <taxon>Halieaceae</taxon>
        <taxon>Congregibacter</taxon>
    </lineage>
</organism>
<reference evidence="1 2" key="1">
    <citation type="submission" date="2023-10" db="EMBL/GenBank/DDBJ databases">
        <title>Two novel species belonging to the OM43/NOR5 clade.</title>
        <authorList>
            <person name="Park M."/>
        </authorList>
    </citation>
    <scope>NUCLEOTIDE SEQUENCE [LARGE SCALE GENOMIC DNA]</scope>
    <source>
        <strain evidence="1 2">IMCC45268</strain>
    </source>
</reference>
<evidence type="ECO:0000313" key="1">
    <source>
        <dbReference type="EMBL" id="WOJ95762.1"/>
    </source>
</evidence>
<keyword evidence="2" id="KW-1185">Reference proteome</keyword>
<evidence type="ECO:0000313" key="2">
    <source>
        <dbReference type="Proteomes" id="UP001626549"/>
    </source>
</evidence>
<sequence>MSGVAMDPMKELSRLINPYTGHTLQIPVIEGTTWSPKQGMHVPRGYVAYARPERHSHLYRVIMRRNMEILRGSP</sequence>
<protein>
    <submittedName>
        <fullName evidence="1">Uncharacterized protein</fullName>
    </submittedName>
</protein>
<dbReference type="RefSeq" id="WP_407326461.1">
    <property type="nucleotide sequence ID" value="NZ_CP136865.1"/>
</dbReference>